<comment type="caution">
    <text evidence="4">The sequence shown here is derived from an EMBL/GenBank/DDBJ whole genome shotgun (WGS) entry which is preliminary data.</text>
</comment>
<feature type="compositionally biased region" description="Basic and acidic residues" evidence="2">
    <location>
        <begin position="132"/>
        <end position="141"/>
    </location>
</feature>
<evidence type="ECO:0000313" key="5">
    <source>
        <dbReference type="Proteomes" id="UP001591681"/>
    </source>
</evidence>
<evidence type="ECO:0000313" key="4">
    <source>
        <dbReference type="EMBL" id="KAL2077441.1"/>
    </source>
</evidence>
<feature type="compositionally biased region" description="Low complexity" evidence="2">
    <location>
        <begin position="172"/>
        <end position="186"/>
    </location>
</feature>
<dbReference type="PROSITE" id="PS50035">
    <property type="entry name" value="PLD"/>
    <property type="match status" value="2"/>
</dbReference>
<name>A0ABD1IR10_9TELE</name>
<organism evidence="4 5">
    <name type="scientific">Coilia grayii</name>
    <name type="common">Gray's grenadier anchovy</name>
    <dbReference type="NCBI Taxonomy" id="363190"/>
    <lineage>
        <taxon>Eukaryota</taxon>
        <taxon>Metazoa</taxon>
        <taxon>Chordata</taxon>
        <taxon>Craniata</taxon>
        <taxon>Vertebrata</taxon>
        <taxon>Euteleostomi</taxon>
        <taxon>Actinopterygii</taxon>
        <taxon>Neopterygii</taxon>
        <taxon>Teleostei</taxon>
        <taxon>Clupei</taxon>
        <taxon>Clupeiformes</taxon>
        <taxon>Clupeoidei</taxon>
        <taxon>Engraulidae</taxon>
        <taxon>Coilinae</taxon>
        <taxon>Coilia</taxon>
    </lineage>
</organism>
<dbReference type="PANTHER" id="PTHR10185:SF26">
    <property type="entry name" value="PHOSPHOLIPASE D FAMILY, MEMBER 7"/>
    <property type="match status" value="1"/>
</dbReference>
<evidence type="ECO:0000259" key="3">
    <source>
        <dbReference type="PROSITE" id="PS50035"/>
    </source>
</evidence>
<feature type="compositionally biased region" description="Polar residues" evidence="2">
    <location>
        <begin position="28"/>
        <end position="40"/>
    </location>
</feature>
<dbReference type="InterPro" id="IPR050874">
    <property type="entry name" value="Diverse_PLD-related"/>
</dbReference>
<dbReference type="SUPFAM" id="SSF56024">
    <property type="entry name" value="Phospholipase D/nuclease"/>
    <property type="match status" value="2"/>
</dbReference>
<feature type="region of interest" description="Disordered" evidence="2">
    <location>
        <begin position="237"/>
        <end position="306"/>
    </location>
</feature>
<dbReference type="SMART" id="SM00155">
    <property type="entry name" value="PLDc"/>
    <property type="match status" value="2"/>
</dbReference>
<dbReference type="Proteomes" id="UP001591681">
    <property type="component" value="Unassembled WGS sequence"/>
</dbReference>
<dbReference type="PANTHER" id="PTHR10185">
    <property type="entry name" value="PHOSPHOLIPASE D - RELATED"/>
    <property type="match status" value="1"/>
</dbReference>
<dbReference type="InterPro" id="IPR032803">
    <property type="entry name" value="PLDc_3"/>
</dbReference>
<sequence>MESEKITRTESGQTISEDEEETRKPAKQPTSRIPTFQSSLARKRHGHGAESVPSQTKDKTSYGGEMSKPKQRETALPLPSVRLPGTIADAYAFGDHVDPVTTLLDTTGHSASEEESPKPAPEVPDQLQRPSPRSDQDHSDSDPDCTSVPPCPDQDAPSADIQEVPGTDFEDQNVMQESSSMSNEENLFALKEENEPFDVDECPEEASLLKQTDCVIQNEVNNDNLNTGEKCTIEGEKVKSVSTESVKTEEALVEQSSQEGAKSGLGRNTKVSEDSKGGPKNIVLPENEEETNESNEYPLQSNSASSSGKTGGRSFVLFCLLPTTLLLLGGFGQHIWLYGIPDSTSHLLAQLELHWLEGFWISPDCTSDCRFTLVESIPEGLTFPPGSPLLPSISQAWKDLLDKANTSVDVAAFYITLRDSDLGLTEPSAEEGRQVFSKLMQLEPRGVKLHLAVNSPQSYPMDTEELASAGAEVRPVDLQSVTGGIIHTKLLVVDKKHLYVGSANMDWRSLTQVKEVGVSVENCSCLAQDAARIFGIYWDIGDRKNGSLPPYWPGRFSALSSATHPLVVNVNGVPARVYLSSAPAPLSAQGRSDDLSTILSVIADAQKFVYISVMDYLPLSQYSDPVSFWPPIDNAMREAACARGVEVNILVSCWNHSPRSMFIFLESLSVLSQPPLQCRVGVKVFQVPSTAAQQEIPFARVNHAKYMVTDRVAYIGTSNWSEGYFTQTAGVGLVVNQTGSQAGAKQETIQSQLQGVFERDWKSSFASDLSDDHVRLCGKRKA</sequence>
<feature type="region of interest" description="Disordered" evidence="2">
    <location>
        <begin position="100"/>
        <end position="189"/>
    </location>
</feature>
<reference evidence="4 5" key="1">
    <citation type="submission" date="2024-09" db="EMBL/GenBank/DDBJ databases">
        <title>A chromosome-level genome assembly of Gray's grenadier anchovy, Coilia grayii.</title>
        <authorList>
            <person name="Fu Z."/>
        </authorList>
    </citation>
    <scope>NUCLEOTIDE SEQUENCE [LARGE SCALE GENOMIC DNA]</scope>
    <source>
        <strain evidence="4">G4</strain>
        <tissue evidence="4">Muscle</tissue>
    </source>
</reference>
<protein>
    <recommendedName>
        <fullName evidence="3">PLD phosphodiesterase domain-containing protein</fullName>
    </recommendedName>
</protein>
<dbReference type="InterPro" id="IPR001736">
    <property type="entry name" value="PLipase_D/transphosphatidylase"/>
</dbReference>
<feature type="region of interest" description="Disordered" evidence="2">
    <location>
        <begin position="1"/>
        <end position="82"/>
    </location>
</feature>
<dbReference type="Gene3D" id="3.30.870.10">
    <property type="entry name" value="Endonuclease Chain A"/>
    <property type="match status" value="2"/>
</dbReference>
<dbReference type="EMBL" id="JBHFQA010000024">
    <property type="protein sequence ID" value="KAL2077441.1"/>
    <property type="molecule type" value="Genomic_DNA"/>
</dbReference>
<feature type="domain" description="PLD phosphodiesterase" evidence="3">
    <location>
        <begin position="698"/>
        <end position="724"/>
    </location>
</feature>
<accession>A0ABD1IR10</accession>
<gene>
    <name evidence="4" type="ORF">ACEWY4_026945</name>
</gene>
<keyword evidence="5" id="KW-1185">Reference proteome</keyword>
<comment type="similarity">
    <text evidence="1">Belongs to the phospholipase D family.</text>
</comment>
<evidence type="ECO:0000256" key="2">
    <source>
        <dbReference type="SAM" id="MobiDB-lite"/>
    </source>
</evidence>
<dbReference type="AlphaFoldDB" id="A0ABD1IR10"/>
<dbReference type="Pfam" id="PF13918">
    <property type="entry name" value="PLDc_3"/>
    <property type="match status" value="1"/>
</dbReference>
<proteinExistence type="inferred from homology"/>
<feature type="compositionally biased region" description="Polar residues" evidence="2">
    <location>
        <begin position="297"/>
        <end position="306"/>
    </location>
</feature>
<feature type="domain" description="PLD phosphodiesterase" evidence="3">
    <location>
        <begin position="482"/>
        <end position="509"/>
    </location>
</feature>
<evidence type="ECO:0000256" key="1">
    <source>
        <dbReference type="ARBA" id="ARBA00008664"/>
    </source>
</evidence>